<organism evidence="1 2">
    <name type="scientific">Marchantia polymorpha</name>
    <name type="common">Common liverwort</name>
    <name type="synonym">Marchantia aquatica</name>
    <dbReference type="NCBI Taxonomy" id="3197"/>
    <lineage>
        <taxon>Eukaryota</taxon>
        <taxon>Viridiplantae</taxon>
        <taxon>Streptophyta</taxon>
        <taxon>Embryophyta</taxon>
        <taxon>Marchantiophyta</taxon>
        <taxon>Marchantiopsida</taxon>
        <taxon>Marchantiidae</taxon>
        <taxon>Marchantiales</taxon>
        <taxon>Marchantiaceae</taxon>
        <taxon>Marchantia</taxon>
    </lineage>
</organism>
<dbReference type="Proteomes" id="UP000244005">
    <property type="component" value="Unassembled WGS sequence"/>
</dbReference>
<name>A0A2R6WH72_MARPO</name>
<dbReference type="EMBL" id="KZ772763">
    <property type="protein sequence ID" value="PTQ33207.1"/>
    <property type="molecule type" value="Genomic_DNA"/>
</dbReference>
<dbReference type="AlphaFoldDB" id="A0A2R6WH72"/>
<proteinExistence type="predicted"/>
<reference evidence="2" key="1">
    <citation type="journal article" date="2017" name="Cell">
        <title>Insights into land plant evolution garnered from the Marchantia polymorpha genome.</title>
        <authorList>
            <person name="Bowman J.L."/>
            <person name="Kohchi T."/>
            <person name="Yamato K.T."/>
            <person name="Jenkins J."/>
            <person name="Shu S."/>
            <person name="Ishizaki K."/>
            <person name="Yamaoka S."/>
            <person name="Nishihama R."/>
            <person name="Nakamura Y."/>
            <person name="Berger F."/>
            <person name="Adam C."/>
            <person name="Aki S.S."/>
            <person name="Althoff F."/>
            <person name="Araki T."/>
            <person name="Arteaga-Vazquez M.A."/>
            <person name="Balasubrmanian S."/>
            <person name="Barry K."/>
            <person name="Bauer D."/>
            <person name="Boehm C.R."/>
            <person name="Briginshaw L."/>
            <person name="Caballero-Perez J."/>
            <person name="Catarino B."/>
            <person name="Chen F."/>
            <person name="Chiyoda S."/>
            <person name="Chovatia M."/>
            <person name="Davies K.M."/>
            <person name="Delmans M."/>
            <person name="Demura T."/>
            <person name="Dierschke T."/>
            <person name="Dolan L."/>
            <person name="Dorantes-Acosta A.E."/>
            <person name="Eklund D.M."/>
            <person name="Florent S.N."/>
            <person name="Flores-Sandoval E."/>
            <person name="Fujiyama A."/>
            <person name="Fukuzawa H."/>
            <person name="Galik B."/>
            <person name="Grimanelli D."/>
            <person name="Grimwood J."/>
            <person name="Grossniklaus U."/>
            <person name="Hamada T."/>
            <person name="Haseloff J."/>
            <person name="Hetherington A.J."/>
            <person name="Higo A."/>
            <person name="Hirakawa Y."/>
            <person name="Hundley H.N."/>
            <person name="Ikeda Y."/>
            <person name="Inoue K."/>
            <person name="Inoue S.I."/>
            <person name="Ishida S."/>
            <person name="Jia Q."/>
            <person name="Kakita M."/>
            <person name="Kanazawa T."/>
            <person name="Kawai Y."/>
            <person name="Kawashima T."/>
            <person name="Kennedy M."/>
            <person name="Kinose K."/>
            <person name="Kinoshita T."/>
            <person name="Kohara Y."/>
            <person name="Koide E."/>
            <person name="Komatsu K."/>
            <person name="Kopischke S."/>
            <person name="Kubo M."/>
            <person name="Kyozuka J."/>
            <person name="Lagercrantz U."/>
            <person name="Lin S.S."/>
            <person name="Lindquist E."/>
            <person name="Lipzen A.M."/>
            <person name="Lu C.W."/>
            <person name="De Luna E."/>
            <person name="Martienssen R.A."/>
            <person name="Minamino N."/>
            <person name="Mizutani M."/>
            <person name="Mizutani M."/>
            <person name="Mochizuki N."/>
            <person name="Monte I."/>
            <person name="Mosher R."/>
            <person name="Nagasaki H."/>
            <person name="Nakagami H."/>
            <person name="Naramoto S."/>
            <person name="Nishitani K."/>
            <person name="Ohtani M."/>
            <person name="Okamoto T."/>
            <person name="Okumura M."/>
            <person name="Phillips J."/>
            <person name="Pollak B."/>
            <person name="Reinders A."/>
            <person name="Rovekamp M."/>
            <person name="Sano R."/>
            <person name="Sawa S."/>
            <person name="Schmid M.W."/>
            <person name="Shirakawa M."/>
            <person name="Solano R."/>
            <person name="Spunde A."/>
            <person name="Suetsugu N."/>
            <person name="Sugano S."/>
            <person name="Sugiyama A."/>
            <person name="Sun R."/>
            <person name="Suzuki Y."/>
            <person name="Takenaka M."/>
            <person name="Takezawa D."/>
            <person name="Tomogane H."/>
            <person name="Tsuzuki M."/>
            <person name="Ueda T."/>
            <person name="Umeda M."/>
            <person name="Ward J.M."/>
            <person name="Watanabe Y."/>
            <person name="Yazaki K."/>
            <person name="Yokoyama R."/>
            <person name="Yoshitake Y."/>
            <person name="Yotsui I."/>
            <person name="Zachgo S."/>
            <person name="Schmutz J."/>
        </authorList>
    </citation>
    <scope>NUCLEOTIDE SEQUENCE [LARGE SCALE GENOMIC DNA]</scope>
    <source>
        <strain evidence="2">Tak-1</strain>
    </source>
</reference>
<dbReference type="EMBL" id="KZ772763">
    <property type="protein sequence ID" value="PTQ33206.1"/>
    <property type="molecule type" value="Genomic_DNA"/>
</dbReference>
<reference evidence="1" key="2">
    <citation type="submission" date="2017-12" db="EMBL/GenBank/DDBJ databases">
        <title>WGS assembly of Marchantia polymorpha.</title>
        <authorList>
            <person name="Bowman J.L."/>
            <person name="Kohchi T."/>
            <person name="Yamato K.T."/>
            <person name="Jenkins J."/>
            <person name="Shu S."/>
            <person name="Ishizaki K."/>
            <person name="Yamaoka S."/>
            <person name="Nishihama R."/>
            <person name="Nakamura Y."/>
            <person name="Berger F."/>
            <person name="Adam C."/>
            <person name="Aki S.S."/>
            <person name="Althoff F."/>
            <person name="Araki T."/>
            <person name="Arteaga-Vazquez M.A."/>
            <person name="Balasubrmanian S."/>
            <person name="Bauer D."/>
            <person name="Boehm C.R."/>
            <person name="Briginshaw L."/>
            <person name="Caballero-Perez J."/>
            <person name="Catarino B."/>
            <person name="Chen F."/>
            <person name="Chiyoda S."/>
            <person name="Chovatia M."/>
            <person name="Davies K.M."/>
            <person name="Delmans M."/>
            <person name="Demura T."/>
            <person name="Dierschke T."/>
            <person name="Dolan L."/>
            <person name="Dorantes-Acosta A.E."/>
            <person name="Eklund D.M."/>
            <person name="Florent S.N."/>
            <person name="Flores-Sandoval E."/>
            <person name="Fujiyama A."/>
            <person name="Fukuzawa H."/>
            <person name="Galik B."/>
            <person name="Grimanelli D."/>
            <person name="Grimwood J."/>
            <person name="Grossniklaus U."/>
            <person name="Hamada T."/>
            <person name="Haseloff J."/>
            <person name="Hetherington A.J."/>
            <person name="Higo A."/>
            <person name="Hirakawa Y."/>
            <person name="Hundley H.N."/>
            <person name="Ikeda Y."/>
            <person name="Inoue K."/>
            <person name="Inoue S."/>
            <person name="Ishida S."/>
            <person name="Jia Q."/>
            <person name="Kakita M."/>
            <person name="Kanazawa T."/>
            <person name="Kawai Y."/>
            <person name="Kawashima T."/>
            <person name="Kennedy M."/>
            <person name="Kinose K."/>
            <person name="Kinoshita T."/>
            <person name="Kohara Y."/>
            <person name="Koide E."/>
            <person name="Komatsu K."/>
            <person name="Kopischke S."/>
            <person name="Kubo M."/>
            <person name="Kyozuka J."/>
            <person name="Lagercrantz U."/>
            <person name="Lin S.S."/>
            <person name="Lindquist E."/>
            <person name="Lipzen A.M."/>
            <person name="Lu C."/>
            <person name="Luna E.D."/>
            <person name="Martienssen R.A."/>
            <person name="Minamino N."/>
            <person name="Mizutani M."/>
            <person name="Mizutani M."/>
            <person name="Mochizuki N."/>
            <person name="Monte I."/>
            <person name="Mosher R."/>
            <person name="Nagasaki H."/>
            <person name="Nakagami H."/>
            <person name="Naramoto S."/>
            <person name="Nishitani K."/>
            <person name="Ohtani M."/>
            <person name="Okamoto T."/>
            <person name="Okumura M."/>
            <person name="Phillips J."/>
            <person name="Pollak B."/>
            <person name="Reinders A."/>
            <person name="Roevekamp M."/>
            <person name="Sano R."/>
            <person name="Sawa S."/>
            <person name="Schmid M.W."/>
            <person name="Shirakawa M."/>
            <person name="Solano R."/>
            <person name="Spunde A."/>
            <person name="Suetsugu N."/>
            <person name="Sugano S."/>
            <person name="Sugiyama A."/>
            <person name="Sun R."/>
            <person name="Suzuki Y."/>
            <person name="Takenaka M."/>
            <person name="Takezawa D."/>
            <person name="Tomogane H."/>
            <person name="Tsuzuki M."/>
            <person name="Ueda T."/>
            <person name="Umeda M."/>
            <person name="Ward J.M."/>
            <person name="Watanabe Y."/>
            <person name="Yazaki K."/>
            <person name="Yokoyama R."/>
            <person name="Yoshitake Y."/>
            <person name="Yotsui I."/>
            <person name="Zachgo S."/>
            <person name="Schmutz J."/>
        </authorList>
    </citation>
    <scope>NUCLEOTIDE SEQUENCE [LARGE SCALE GENOMIC DNA]</scope>
    <source>
        <strain evidence="1">Tak-1</strain>
    </source>
</reference>
<evidence type="ECO:0000313" key="2">
    <source>
        <dbReference type="Proteomes" id="UP000244005"/>
    </source>
</evidence>
<gene>
    <name evidence="1" type="ORF">MARPO_0091s0057</name>
</gene>
<protein>
    <submittedName>
        <fullName evidence="1">Uncharacterized protein</fullName>
    </submittedName>
</protein>
<evidence type="ECO:0000313" key="1">
    <source>
        <dbReference type="EMBL" id="PTQ33206.1"/>
    </source>
</evidence>
<sequence>MTTQSASLTFWCIVTSERIIVRPVPFQDLRVHAAFLRGFLHRSSVAISLVAQGSEATLPPTRGFSSILKAAVTGTHKLHAHPTHPAGPTFDVHGLHPHPHQKQDKASFWNSSAFQIGGPKLGCEPSEEIRLIEFSRERRNNLQLHEPAASAVKT</sequence>
<accession>A0A2R6WH72</accession>
<keyword evidence="2" id="KW-1185">Reference proteome</keyword>